<reference evidence="2" key="1">
    <citation type="journal article" date="2021" name="Proc. Natl. Acad. Sci. U.S.A.">
        <title>A Catalog of Tens of Thousands of Viruses from Human Metagenomes Reveals Hidden Associations with Chronic Diseases.</title>
        <authorList>
            <person name="Tisza M.J."/>
            <person name="Buck C.B."/>
        </authorList>
    </citation>
    <scope>NUCLEOTIDE SEQUENCE</scope>
    <source>
        <strain evidence="2">CtepM7</strain>
    </source>
</reference>
<feature type="domain" description="Phosphodiester glycosidase" evidence="1">
    <location>
        <begin position="30"/>
        <end position="176"/>
    </location>
</feature>
<dbReference type="PANTHER" id="PTHR40446:SF2">
    <property type="entry name" value="N-ACETYLGLUCOSAMINE-1-PHOSPHODIESTER ALPHA-N-ACETYLGLUCOSAMINIDASE"/>
    <property type="match status" value="1"/>
</dbReference>
<accession>A0A8S5N9R1</accession>
<evidence type="ECO:0000259" key="1">
    <source>
        <dbReference type="Pfam" id="PF09992"/>
    </source>
</evidence>
<name>A0A8S5N9R1_9CAUD</name>
<dbReference type="PANTHER" id="PTHR40446">
    <property type="entry name" value="N-ACETYLGLUCOSAMINE-1-PHOSPHODIESTER ALPHA-N-ACETYLGLUCOSAMINIDASE"/>
    <property type="match status" value="1"/>
</dbReference>
<dbReference type="EMBL" id="BK015101">
    <property type="protein sequence ID" value="DAD91000.1"/>
    <property type="molecule type" value="Genomic_DNA"/>
</dbReference>
<dbReference type="Pfam" id="PF09992">
    <property type="entry name" value="NAGPA"/>
    <property type="match status" value="1"/>
</dbReference>
<evidence type="ECO:0000313" key="2">
    <source>
        <dbReference type="EMBL" id="DAD91000.1"/>
    </source>
</evidence>
<keyword evidence="2" id="KW-0378">Hydrolase</keyword>
<protein>
    <submittedName>
        <fullName evidence="2">Phosphodiester glycosidase</fullName>
    </submittedName>
</protein>
<sequence>MVDTFACAKAQVYHNTAKKSPAQIKAETGCSHIINGYLFNGKFQPVGWTVIDGKVISRDKYQDWGVAIGNDGKPQMLTDRGGSFLSGVPILKAGAKLYRGLTADVARSAARTAVGWMPNGKVCLWCDKTSLTRDQLQDKLLGLGVVDALMLDGGGSTQGIFPKGTVFSIRKVPTLLLFWQAEASKAEDPAIAWGKAHGLLTDANAGETVTRADMVRALYQIWGDNHG</sequence>
<organism evidence="2">
    <name type="scientific">Siphoviridae sp. ctepM7</name>
    <dbReference type="NCBI Taxonomy" id="2826408"/>
    <lineage>
        <taxon>Viruses</taxon>
        <taxon>Duplodnaviria</taxon>
        <taxon>Heunggongvirae</taxon>
        <taxon>Uroviricota</taxon>
        <taxon>Caudoviricetes</taxon>
    </lineage>
</organism>
<dbReference type="GO" id="GO:0016798">
    <property type="term" value="F:hydrolase activity, acting on glycosyl bonds"/>
    <property type="evidence" value="ECO:0007669"/>
    <property type="project" value="UniProtKB-KW"/>
</dbReference>
<proteinExistence type="predicted"/>
<keyword evidence="2" id="KW-0326">Glycosidase</keyword>
<dbReference type="InterPro" id="IPR018711">
    <property type="entry name" value="NAGPA"/>
</dbReference>